<evidence type="ECO:0000313" key="2">
    <source>
        <dbReference type="Proteomes" id="UP000829398"/>
    </source>
</evidence>
<dbReference type="Proteomes" id="UP000829398">
    <property type="component" value="Chromosome 2"/>
</dbReference>
<sequence>MLLSKESSKRDETLLLQTDLSRANTVIPKLIQWKDVHLPEEWILEGAAPPAIPKQLEPNTELQNVTQYSDGKVKLSFRKTASSRFSDKESCSSIPSLERKFTKVPSVINLPFQSQPRFSTSDIPSTSIRSVDYTTSVPHPIYTSSQHEQRQEEKEPSPPTSPTFSAITENIINVIEKNFELDKNLLHNDFYSETNKEKRLWFFKHFLNQRKEIQQIYYEFVNLHQIHILFFDWFEIYSSENNISYPFKESSPITIRKKIPEWKLTDSDRTIESEHPPFRSITIDHGEPPIEIRASPYKIPKPNDSDINLSSIIQQNNLCNANLNTIGKQLTRIENQFQKSTITVSSTSHIPSKLDSDKKLKEPIFKPFQVSKTSQKLVHELKSDFAKAIREQLDMIEAASSSSSKVQIAPDTPQSSKIGVLEQDQMSIASSDIEAFKDDEPPTSKANKIHWELALPTVKTPPDLAIDNRPSALNQSRYNASSVYEWNIDGTSDRAISEILIAGFTGQLKGEKVRNSIKALYDNRIPYDVLTYGELVSFVNKEGLKICQDLKLQKRLKWELKRKHYKSKSYRKHFCDFRELPYKKPLRPYKKPNFSKKKEVRTKPKTPFNYKEAICHKCGIKGHTAKYCRMNKKLHELDLEEEILSKFAPLLIESSESESSMSGDSDPYQIDELTDSDDSASSSSESESDSFLKKINILTKDQETFLELVKHISDTNLQKEYLDKLSKTLDFNKFETSKVPNVKKSSYDLTQILDKNKTKKSTPSIQDLQKEIKDIKLEIKDLKEKQKSDSETIQLLLQKQLQDNSDNESNPDDGDNIDQNLENIESVPNDFLFVLKQITMRKYLIKITLVFSDDFAMDAIALFDTGADLNCIREDIVPKRFHERTKERLSAANNSKLNVTSKVEASVHNNGFEFRTSFVLTNDIHHAIILGTPFINLIMPPKRRDKGKGTAKDPEPKATPKDSQSSPPKEKLLSSAMPIKSWIDMIEDEESRSKALSTQEQVHQWMKSISKSLELMLALQSSFSQSQTPSKDISEKESPKEITKSLSQNVVVSGESSSSQIVLSQPTQKTSVWFDKAHSQNILTIEDGFYHSDPFQTLTKFFPKAQSLLASAKTEEEYFTVMQQLLATRSETYVASSSSSTSGDEEPFISLGNENEDDCFGIFSPIKH</sequence>
<proteinExistence type="predicted"/>
<evidence type="ECO:0000313" key="1">
    <source>
        <dbReference type="EMBL" id="KAH9793049.1"/>
    </source>
</evidence>
<accession>A0ACB8N4J9</accession>
<name>A0ACB8N4J9_CITSI</name>
<dbReference type="EMBL" id="CM039171">
    <property type="protein sequence ID" value="KAH9793049.1"/>
    <property type="molecule type" value="Genomic_DNA"/>
</dbReference>
<comment type="caution">
    <text evidence="1">The sequence shown here is derived from an EMBL/GenBank/DDBJ whole genome shotgun (WGS) entry which is preliminary data.</text>
</comment>
<keyword evidence="2" id="KW-1185">Reference proteome</keyword>
<protein>
    <submittedName>
        <fullName evidence="1">Uncharacterized protein</fullName>
    </submittedName>
</protein>
<gene>
    <name evidence="1" type="ORF">KPL71_004401</name>
</gene>
<reference evidence="2" key="1">
    <citation type="journal article" date="2023" name="Hortic. Res.">
        <title>A chromosome-level phased genome enabling allele-level studies in sweet orange: a case study on citrus Huanglongbing tolerance.</title>
        <authorList>
            <person name="Wu B."/>
            <person name="Yu Q."/>
            <person name="Deng Z."/>
            <person name="Duan Y."/>
            <person name="Luo F."/>
            <person name="Gmitter F. Jr."/>
        </authorList>
    </citation>
    <scope>NUCLEOTIDE SEQUENCE [LARGE SCALE GENOMIC DNA]</scope>
    <source>
        <strain evidence="2">cv. Valencia</strain>
    </source>
</reference>
<organism evidence="1 2">
    <name type="scientific">Citrus sinensis</name>
    <name type="common">Sweet orange</name>
    <name type="synonym">Citrus aurantium var. sinensis</name>
    <dbReference type="NCBI Taxonomy" id="2711"/>
    <lineage>
        <taxon>Eukaryota</taxon>
        <taxon>Viridiplantae</taxon>
        <taxon>Streptophyta</taxon>
        <taxon>Embryophyta</taxon>
        <taxon>Tracheophyta</taxon>
        <taxon>Spermatophyta</taxon>
        <taxon>Magnoliopsida</taxon>
        <taxon>eudicotyledons</taxon>
        <taxon>Gunneridae</taxon>
        <taxon>Pentapetalae</taxon>
        <taxon>rosids</taxon>
        <taxon>malvids</taxon>
        <taxon>Sapindales</taxon>
        <taxon>Rutaceae</taxon>
        <taxon>Aurantioideae</taxon>
        <taxon>Citrus</taxon>
    </lineage>
</organism>